<evidence type="ECO:0000313" key="7">
    <source>
        <dbReference type="Proteomes" id="UP000663832"/>
    </source>
</evidence>
<evidence type="ECO:0000313" key="6">
    <source>
        <dbReference type="EMBL" id="CAF3723958.1"/>
    </source>
</evidence>
<evidence type="ECO:0000313" key="5">
    <source>
        <dbReference type="EMBL" id="CAF1633021.1"/>
    </source>
</evidence>
<dbReference type="EMBL" id="CAJNOM010002463">
    <property type="protein sequence ID" value="CAF1633021.1"/>
    <property type="molecule type" value="Genomic_DNA"/>
</dbReference>
<feature type="transmembrane region" description="Helical" evidence="2">
    <location>
        <begin position="6"/>
        <end position="29"/>
    </location>
</feature>
<reference evidence="5" key="1">
    <citation type="submission" date="2021-02" db="EMBL/GenBank/DDBJ databases">
        <authorList>
            <person name="Nowell W R."/>
        </authorList>
    </citation>
    <scope>NUCLEOTIDE SEQUENCE</scope>
</reference>
<accession>A0A816D8E2</accession>
<evidence type="ECO:0000313" key="3">
    <source>
        <dbReference type="EMBL" id="CAF0790267.1"/>
    </source>
</evidence>
<evidence type="ECO:0000313" key="4">
    <source>
        <dbReference type="EMBL" id="CAF1460239.1"/>
    </source>
</evidence>
<dbReference type="Proteomes" id="UP000663844">
    <property type="component" value="Unassembled WGS sequence"/>
</dbReference>
<keyword evidence="2" id="KW-1133">Transmembrane helix</keyword>
<dbReference type="Proteomes" id="UP000663877">
    <property type="component" value="Unassembled WGS sequence"/>
</dbReference>
<keyword evidence="2" id="KW-0812">Transmembrane</keyword>
<keyword evidence="7" id="KW-1185">Reference proteome</keyword>
<dbReference type="EMBL" id="CAJOAZ010000853">
    <property type="protein sequence ID" value="CAF3723958.1"/>
    <property type="molecule type" value="Genomic_DNA"/>
</dbReference>
<sequence>MKTGTIWGISLGVGIPGVLILIGIIGLLIKFCMKRCRKKAWDDISSLPKHIESFENSSNRKQPKRQLSEREPLYPSATNNVLEVPDGHIVIPMDENDLPPGQRPNERTKQHEHTLVQIQRDRLNRLKEEETRLRPMIQISGEDDIQRAIDQAQKEFDESVANASSKMKRRREI</sequence>
<comment type="caution">
    <text evidence="5">The sequence shown here is derived from an EMBL/GenBank/DDBJ whole genome shotgun (WGS) entry which is preliminary data.</text>
</comment>
<name>A0A816D8E2_9BILA</name>
<dbReference type="AlphaFoldDB" id="A0A816D8E2"/>
<dbReference type="Proteomes" id="UP000663832">
    <property type="component" value="Unassembled WGS sequence"/>
</dbReference>
<proteinExistence type="predicted"/>
<protein>
    <submittedName>
        <fullName evidence="5">Uncharacterized protein</fullName>
    </submittedName>
</protein>
<dbReference type="Proteomes" id="UP000663845">
    <property type="component" value="Unassembled WGS sequence"/>
</dbReference>
<dbReference type="OrthoDB" id="10011647at2759"/>
<evidence type="ECO:0000256" key="2">
    <source>
        <dbReference type="SAM" id="Phobius"/>
    </source>
</evidence>
<dbReference type="EMBL" id="CAJNOG010000027">
    <property type="protein sequence ID" value="CAF0790267.1"/>
    <property type="molecule type" value="Genomic_DNA"/>
</dbReference>
<evidence type="ECO:0000256" key="1">
    <source>
        <dbReference type="SAM" id="MobiDB-lite"/>
    </source>
</evidence>
<gene>
    <name evidence="4" type="ORF">BJG266_LOCUS40936</name>
    <name evidence="3" type="ORF">JYZ213_LOCUS4689</name>
    <name evidence="6" type="ORF">OXD698_LOCUS13824</name>
    <name evidence="5" type="ORF">QVE165_LOCUS57811</name>
</gene>
<feature type="region of interest" description="Disordered" evidence="1">
    <location>
        <begin position="55"/>
        <end position="80"/>
    </location>
</feature>
<organism evidence="5 7">
    <name type="scientific">Adineta steineri</name>
    <dbReference type="NCBI Taxonomy" id="433720"/>
    <lineage>
        <taxon>Eukaryota</taxon>
        <taxon>Metazoa</taxon>
        <taxon>Spiralia</taxon>
        <taxon>Gnathifera</taxon>
        <taxon>Rotifera</taxon>
        <taxon>Eurotatoria</taxon>
        <taxon>Bdelloidea</taxon>
        <taxon>Adinetida</taxon>
        <taxon>Adinetidae</taxon>
        <taxon>Adineta</taxon>
    </lineage>
</organism>
<dbReference type="EMBL" id="CAJNOI010002143">
    <property type="protein sequence ID" value="CAF1460239.1"/>
    <property type="molecule type" value="Genomic_DNA"/>
</dbReference>
<keyword evidence="2" id="KW-0472">Membrane</keyword>